<reference evidence="2 3" key="1">
    <citation type="submission" date="2016-10" db="EMBL/GenBank/DDBJ databases">
        <authorList>
            <person name="de Groot N.N."/>
        </authorList>
    </citation>
    <scope>NUCLEOTIDE SEQUENCE [LARGE SCALE GENOMIC DNA]</scope>
    <source>
        <strain evidence="2 3">CGMCC 1.7659</strain>
    </source>
</reference>
<dbReference type="SUPFAM" id="SSF53474">
    <property type="entry name" value="alpha/beta-Hydrolases"/>
    <property type="match status" value="1"/>
</dbReference>
<dbReference type="Proteomes" id="UP000198575">
    <property type="component" value="Unassembled WGS sequence"/>
</dbReference>
<gene>
    <name evidence="2" type="ORF">SAMN05216289_10999</name>
</gene>
<organism evidence="2 3">
    <name type="scientific">Dokdonella immobilis</name>
    <dbReference type="NCBI Taxonomy" id="578942"/>
    <lineage>
        <taxon>Bacteria</taxon>
        <taxon>Pseudomonadati</taxon>
        <taxon>Pseudomonadota</taxon>
        <taxon>Gammaproteobacteria</taxon>
        <taxon>Lysobacterales</taxon>
        <taxon>Rhodanobacteraceae</taxon>
        <taxon>Dokdonella</taxon>
    </lineage>
</organism>
<dbReference type="PANTHER" id="PTHR37946">
    <property type="entry name" value="SLL1969 PROTEIN"/>
    <property type="match status" value="1"/>
</dbReference>
<keyword evidence="3" id="KW-1185">Reference proteome</keyword>
<dbReference type="InterPro" id="IPR000073">
    <property type="entry name" value="AB_hydrolase_1"/>
</dbReference>
<evidence type="ECO:0000313" key="3">
    <source>
        <dbReference type="Proteomes" id="UP000198575"/>
    </source>
</evidence>
<protein>
    <submittedName>
        <fullName evidence="2">Alpha/beta hydrolase family protein</fullName>
    </submittedName>
</protein>
<accession>A0A1I4XEI7</accession>
<dbReference type="GO" id="GO:0016787">
    <property type="term" value="F:hydrolase activity"/>
    <property type="evidence" value="ECO:0007669"/>
    <property type="project" value="UniProtKB-KW"/>
</dbReference>
<keyword evidence="2" id="KW-0378">Hydrolase</keyword>
<evidence type="ECO:0000313" key="2">
    <source>
        <dbReference type="EMBL" id="SFN24318.1"/>
    </source>
</evidence>
<dbReference type="STRING" id="578942.SAMN05216289_10999"/>
<dbReference type="EMBL" id="FOVF01000009">
    <property type="protein sequence ID" value="SFN24318.1"/>
    <property type="molecule type" value="Genomic_DNA"/>
</dbReference>
<feature type="domain" description="AB hydrolase-1" evidence="1">
    <location>
        <begin position="9"/>
        <end position="180"/>
    </location>
</feature>
<proteinExistence type="predicted"/>
<dbReference type="PANTHER" id="PTHR37946:SF1">
    <property type="entry name" value="SLL1969 PROTEIN"/>
    <property type="match status" value="1"/>
</dbReference>
<name>A0A1I4XEI7_9GAMM</name>
<sequence>MSTESAEHVIVVHGIWMRGIAMLPLARRLRNAGFSVETFDYRSVTAEWNGSLARLRECWRQPRARRVHVVGHSLGGMLALDLAAQDADLPAGRIVCLGSPLRGSTAASRLQALPGGRLLMGRSAEVLHQGLQAWNGEREVGVIAGSTPIGLGALIAPLERPHDGTVSVTETRLAGVRDHCVVDATHTGLLFSAEVASLAAGFLRDGRFFAQAGAAR</sequence>
<dbReference type="InterPro" id="IPR029058">
    <property type="entry name" value="AB_hydrolase_fold"/>
</dbReference>
<evidence type="ECO:0000259" key="1">
    <source>
        <dbReference type="Pfam" id="PF12697"/>
    </source>
</evidence>
<dbReference type="Gene3D" id="3.40.50.1820">
    <property type="entry name" value="alpha/beta hydrolase"/>
    <property type="match status" value="1"/>
</dbReference>
<dbReference type="RefSeq" id="WP_245778853.1">
    <property type="nucleotide sequence ID" value="NZ_FOVF01000009.1"/>
</dbReference>
<dbReference type="Pfam" id="PF12697">
    <property type="entry name" value="Abhydrolase_6"/>
    <property type="match status" value="1"/>
</dbReference>
<dbReference type="AlphaFoldDB" id="A0A1I4XEI7"/>